<name>A0AC61N059_9FIRM</name>
<evidence type="ECO:0000313" key="1">
    <source>
        <dbReference type="EMBL" id="QUC68188.1"/>
    </source>
</evidence>
<accession>A0AC61N059</accession>
<keyword evidence="2" id="KW-1185">Reference proteome</keyword>
<organism evidence="1 2">
    <name type="scientific">Aristaeella hokkaidonensis</name>
    <dbReference type="NCBI Taxonomy" id="3046382"/>
    <lineage>
        <taxon>Bacteria</taxon>
        <taxon>Bacillati</taxon>
        <taxon>Bacillota</taxon>
        <taxon>Clostridia</taxon>
        <taxon>Eubacteriales</taxon>
        <taxon>Aristaeellaceae</taxon>
        <taxon>Aristaeella</taxon>
    </lineage>
</organism>
<dbReference type="EMBL" id="CP068393">
    <property type="protein sequence ID" value="QUC68188.1"/>
    <property type="molecule type" value="Genomic_DNA"/>
</dbReference>
<reference evidence="1" key="1">
    <citation type="submission" date="2021-01" db="EMBL/GenBank/DDBJ databases">
        <title>Complete genome sequence of Clostridiales bacterium R-7.</title>
        <authorList>
            <person name="Mahoney-Kurpe S.C."/>
            <person name="Palevich N."/>
            <person name="Koike S."/>
            <person name="Moon C.D."/>
            <person name="Attwood G.T."/>
        </authorList>
    </citation>
    <scope>NUCLEOTIDE SEQUENCE</scope>
    <source>
        <strain evidence="1">R-7</strain>
    </source>
</reference>
<proteinExistence type="predicted"/>
<gene>
    <name evidence="1" type="ORF">JYE49_05705</name>
</gene>
<evidence type="ECO:0000313" key="2">
    <source>
        <dbReference type="Proteomes" id="UP000682782"/>
    </source>
</evidence>
<dbReference type="Proteomes" id="UP000682782">
    <property type="component" value="Chromosome"/>
</dbReference>
<sequence length="92" mass="10655">MRMIRARDGFVMQKMLDEYMIIATGENADHFRKIIQTNETGAFYWGMIEKGTTFEKLIAVSMERYVDLDEPTARQDIGEFLESISPAIETIQ</sequence>
<protein>
    <submittedName>
        <fullName evidence="1">PqqD family protein</fullName>
    </submittedName>
</protein>